<evidence type="ECO:0000256" key="3">
    <source>
        <dbReference type="ARBA" id="ARBA00022448"/>
    </source>
</evidence>
<feature type="transmembrane region" description="Helical" evidence="12">
    <location>
        <begin position="425"/>
        <end position="445"/>
    </location>
</feature>
<evidence type="ECO:0000256" key="6">
    <source>
        <dbReference type="ARBA" id="ARBA00022692"/>
    </source>
</evidence>
<keyword evidence="9 12" id="KW-0472">Membrane</keyword>
<dbReference type="NCBIfam" id="TIGR00797">
    <property type="entry name" value="matE"/>
    <property type="match status" value="1"/>
</dbReference>
<accession>A0A9X1WA04</accession>
<feature type="transmembrane region" description="Helical" evidence="12">
    <location>
        <begin position="243"/>
        <end position="268"/>
    </location>
</feature>
<feature type="transmembrane region" description="Helical" evidence="12">
    <location>
        <begin position="133"/>
        <end position="153"/>
    </location>
</feature>
<dbReference type="InterPro" id="IPR050222">
    <property type="entry name" value="MATE_MdtK"/>
</dbReference>
<dbReference type="GO" id="GO:0042910">
    <property type="term" value="F:xenobiotic transmembrane transporter activity"/>
    <property type="evidence" value="ECO:0007669"/>
    <property type="project" value="InterPro"/>
</dbReference>
<evidence type="ECO:0000256" key="9">
    <source>
        <dbReference type="ARBA" id="ARBA00023136"/>
    </source>
</evidence>
<keyword evidence="7 12" id="KW-1133">Transmembrane helix</keyword>
<dbReference type="EMBL" id="JAJNNZ010000003">
    <property type="protein sequence ID" value="MCJ2376399.1"/>
    <property type="molecule type" value="Genomic_DNA"/>
</dbReference>
<dbReference type="InterPro" id="IPR048279">
    <property type="entry name" value="MdtK-like"/>
</dbReference>
<keyword evidence="3" id="KW-0813">Transport</keyword>
<reference evidence="13" key="1">
    <citation type="submission" date="2021-11" db="EMBL/GenBank/DDBJ databases">
        <title>Vibrio ZSDE26 sp. nov. and Vibrio ZSDZ34 sp. nov., isolated from coastal seawater in Qingdao.</title>
        <authorList>
            <person name="Zhang P."/>
        </authorList>
    </citation>
    <scope>NUCLEOTIDE SEQUENCE</scope>
    <source>
        <strain evidence="13">ZSDZ34</strain>
    </source>
</reference>
<feature type="transmembrane region" description="Helical" evidence="12">
    <location>
        <begin position="288"/>
        <end position="309"/>
    </location>
</feature>
<dbReference type="Pfam" id="PF01554">
    <property type="entry name" value="MatE"/>
    <property type="match status" value="2"/>
</dbReference>
<keyword evidence="4" id="KW-0050">Antiport</keyword>
<sequence>MSQERSFFSSFTTEVRALLSLSLPIVITQVATQGMNFVDTAMAGQSSSTDLAAIAVGTSLWMPVSLILRGILMSLTPVTAHHRGANNQSGISRDLGQMIWIAAICSLLLISYLTQAGNILTFMEVAPSAVPVATQYLQALAFGLPGIALFYTLNSFCEGMGNPRAPMFISIIGLVINIPINYVLIYGKFGFPQLGAVGCGWATSIVYWVMSALMAWYIVTHHRYKKLLLANEMKPLLRRMGELVQLGLPIGINIFIGGSIFAVISLLIGKFGATHIASAQVALNFSSMTYMIPLSISFGITIRVGHALGRGDHNAAKIRSWSGIVLTALLSLLSVSCLLLFPDKIIALYTNDPEIVVGAAILLTYTAIYQFSDALQTAANGALRGYKDTQTPMWIACVAYWLIALPIGVMLSMTDWIVPALGTKGFWFGIIVGLTIAAALMLIRLHSIITGTSRNFEYQGLSINRTNA</sequence>
<dbReference type="CDD" id="cd13131">
    <property type="entry name" value="MATE_NorM_like"/>
    <property type="match status" value="1"/>
</dbReference>
<evidence type="ECO:0000256" key="11">
    <source>
        <dbReference type="ARBA" id="ARBA00031636"/>
    </source>
</evidence>
<keyword evidence="6 12" id="KW-0812">Transmembrane</keyword>
<evidence type="ECO:0000313" key="14">
    <source>
        <dbReference type="Proteomes" id="UP001139488"/>
    </source>
</evidence>
<feature type="transmembrane region" description="Helical" evidence="12">
    <location>
        <begin position="165"/>
        <end position="185"/>
    </location>
</feature>
<evidence type="ECO:0000256" key="1">
    <source>
        <dbReference type="ARBA" id="ARBA00004429"/>
    </source>
</evidence>
<gene>
    <name evidence="13" type="ORF">LNL84_06075</name>
</gene>
<feature type="transmembrane region" description="Helical" evidence="12">
    <location>
        <begin position="51"/>
        <end position="75"/>
    </location>
</feature>
<evidence type="ECO:0000256" key="12">
    <source>
        <dbReference type="SAM" id="Phobius"/>
    </source>
</evidence>
<evidence type="ECO:0000313" key="13">
    <source>
        <dbReference type="EMBL" id="MCJ2376399.1"/>
    </source>
</evidence>
<evidence type="ECO:0000256" key="2">
    <source>
        <dbReference type="ARBA" id="ARBA00013489"/>
    </source>
</evidence>
<evidence type="ECO:0000256" key="10">
    <source>
        <dbReference type="ARBA" id="ARBA00030855"/>
    </source>
</evidence>
<dbReference type="RefSeq" id="WP_244355843.1">
    <property type="nucleotide sequence ID" value="NZ_JAJNNZ010000003.1"/>
</dbReference>
<proteinExistence type="predicted"/>
<feature type="transmembrane region" description="Helical" evidence="12">
    <location>
        <begin position="321"/>
        <end position="341"/>
    </location>
</feature>
<organism evidence="13 14">
    <name type="scientific">Vibrio gelatinilyticus</name>
    <dbReference type="NCBI Taxonomy" id="2893468"/>
    <lineage>
        <taxon>Bacteria</taxon>
        <taxon>Pseudomonadati</taxon>
        <taxon>Pseudomonadota</taxon>
        <taxon>Gammaproteobacteria</taxon>
        <taxon>Vibrionales</taxon>
        <taxon>Vibrionaceae</taxon>
        <taxon>Vibrio</taxon>
    </lineage>
</organism>
<feature type="transmembrane region" description="Helical" evidence="12">
    <location>
        <begin position="393"/>
        <end position="413"/>
    </location>
</feature>
<dbReference type="Proteomes" id="UP001139488">
    <property type="component" value="Unassembled WGS sequence"/>
</dbReference>
<dbReference type="InterPro" id="IPR002528">
    <property type="entry name" value="MATE_fam"/>
</dbReference>
<dbReference type="GO" id="GO:0015297">
    <property type="term" value="F:antiporter activity"/>
    <property type="evidence" value="ECO:0007669"/>
    <property type="project" value="UniProtKB-KW"/>
</dbReference>
<evidence type="ECO:0000256" key="8">
    <source>
        <dbReference type="ARBA" id="ARBA00023065"/>
    </source>
</evidence>
<dbReference type="PANTHER" id="PTHR43298:SF2">
    <property type="entry name" value="FMN_FAD EXPORTER YEEO-RELATED"/>
    <property type="match status" value="1"/>
</dbReference>
<evidence type="ECO:0000256" key="4">
    <source>
        <dbReference type="ARBA" id="ARBA00022449"/>
    </source>
</evidence>
<feature type="transmembrane region" description="Helical" evidence="12">
    <location>
        <begin position="205"/>
        <end position="222"/>
    </location>
</feature>
<dbReference type="PANTHER" id="PTHR43298">
    <property type="entry name" value="MULTIDRUG RESISTANCE PROTEIN NORM-RELATED"/>
    <property type="match status" value="1"/>
</dbReference>
<evidence type="ECO:0000256" key="7">
    <source>
        <dbReference type="ARBA" id="ARBA00022989"/>
    </source>
</evidence>
<comment type="subcellular location">
    <subcellularLocation>
        <location evidence="1">Cell inner membrane</location>
        <topology evidence="1">Multi-pass membrane protein</topology>
    </subcellularLocation>
</comment>
<dbReference type="GO" id="GO:0005886">
    <property type="term" value="C:plasma membrane"/>
    <property type="evidence" value="ECO:0007669"/>
    <property type="project" value="UniProtKB-SubCell"/>
</dbReference>
<dbReference type="AlphaFoldDB" id="A0A9X1WA04"/>
<keyword evidence="14" id="KW-1185">Reference proteome</keyword>
<dbReference type="GO" id="GO:0006811">
    <property type="term" value="P:monoatomic ion transport"/>
    <property type="evidence" value="ECO:0007669"/>
    <property type="project" value="UniProtKB-KW"/>
</dbReference>
<keyword evidence="8" id="KW-0406">Ion transport</keyword>
<evidence type="ECO:0000256" key="5">
    <source>
        <dbReference type="ARBA" id="ARBA00022475"/>
    </source>
</evidence>
<feature type="transmembrane region" description="Helical" evidence="12">
    <location>
        <begin position="95"/>
        <end position="113"/>
    </location>
</feature>
<comment type="caution">
    <text evidence="13">The sequence shown here is derived from an EMBL/GenBank/DDBJ whole genome shotgun (WGS) entry which is preliminary data.</text>
</comment>
<name>A0A9X1WA04_9VIBR</name>
<protein>
    <recommendedName>
        <fullName evidence="2">Multidrug resistance protein NorM</fullName>
    </recommendedName>
    <alternativeName>
        <fullName evidence="11">Multidrug-efflux transporter</fullName>
    </alternativeName>
    <alternativeName>
        <fullName evidence="10">Na(+)/drug antiporter</fullName>
    </alternativeName>
</protein>
<keyword evidence="5" id="KW-1003">Cell membrane</keyword>
<dbReference type="PIRSF" id="PIRSF006603">
    <property type="entry name" value="DinF"/>
    <property type="match status" value="1"/>
</dbReference>
<feature type="transmembrane region" description="Helical" evidence="12">
    <location>
        <begin position="353"/>
        <end position="372"/>
    </location>
</feature>